<dbReference type="HOGENOM" id="CLU_019597_4_2_1"/>
<dbReference type="Gene3D" id="3.40.50.11060">
    <property type="entry name" value="GTPase HflX, N-terminal domain"/>
    <property type="match status" value="1"/>
</dbReference>
<feature type="domain" description="GTPase HflX N-terminal" evidence="1">
    <location>
        <begin position="2"/>
        <end position="76"/>
    </location>
</feature>
<dbReference type="AlphaFoldDB" id="A0A0D3I3R3"/>
<dbReference type="EnsemblProtists" id="EOD05898">
    <property type="protein sequence ID" value="EOD05898"/>
    <property type="gene ID" value="EMIHUDRAFT_47551"/>
</dbReference>
<dbReference type="Proteomes" id="UP000013827">
    <property type="component" value="Unassembled WGS sequence"/>
</dbReference>
<reference evidence="3" key="2">
    <citation type="submission" date="2024-10" db="UniProtKB">
        <authorList>
            <consortium name="EnsemblProtists"/>
        </authorList>
    </citation>
    <scope>IDENTIFICATION</scope>
</reference>
<evidence type="ECO:0000313" key="4">
    <source>
        <dbReference type="Proteomes" id="UP000013827"/>
    </source>
</evidence>
<dbReference type="InterPro" id="IPR025121">
    <property type="entry name" value="GTPase_HflX_N"/>
</dbReference>
<accession>A0A0D3I3R3</accession>
<dbReference type="eggNOG" id="KOG0410">
    <property type="taxonomic scope" value="Eukaryota"/>
</dbReference>
<dbReference type="InterPro" id="IPR032305">
    <property type="entry name" value="GTP-bd_M"/>
</dbReference>
<protein>
    <recommendedName>
        <fullName evidence="5">GTPase HflX N-terminal domain-containing protein</fullName>
    </recommendedName>
</protein>
<dbReference type="RefSeq" id="XP_005758327.1">
    <property type="nucleotide sequence ID" value="XM_005758270.1"/>
</dbReference>
<dbReference type="PANTHER" id="PTHR10229:SF0">
    <property type="entry name" value="GTP-BINDING PROTEIN 6-RELATED"/>
    <property type="match status" value="1"/>
</dbReference>
<dbReference type="GeneID" id="17252107"/>
<evidence type="ECO:0000313" key="3">
    <source>
        <dbReference type="EnsemblProtists" id="EOD05898"/>
    </source>
</evidence>
<evidence type="ECO:0000259" key="1">
    <source>
        <dbReference type="Pfam" id="PF13167"/>
    </source>
</evidence>
<organism evidence="3 4">
    <name type="scientific">Emiliania huxleyi (strain CCMP1516)</name>
    <dbReference type="NCBI Taxonomy" id="280463"/>
    <lineage>
        <taxon>Eukaryota</taxon>
        <taxon>Haptista</taxon>
        <taxon>Haptophyta</taxon>
        <taxon>Prymnesiophyceae</taxon>
        <taxon>Isochrysidales</taxon>
        <taxon>Noelaerhabdaceae</taxon>
        <taxon>Emiliania</taxon>
    </lineage>
</organism>
<dbReference type="GO" id="GO:0043022">
    <property type="term" value="F:ribosome binding"/>
    <property type="evidence" value="ECO:0007669"/>
    <property type="project" value="TreeGrafter"/>
</dbReference>
<dbReference type="GO" id="GO:0005737">
    <property type="term" value="C:cytoplasm"/>
    <property type="evidence" value="ECO:0007669"/>
    <property type="project" value="TreeGrafter"/>
</dbReference>
<proteinExistence type="predicted"/>
<dbReference type="InterPro" id="IPR016496">
    <property type="entry name" value="GTPase_HflX"/>
</dbReference>
<evidence type="ECO:0008006" key="5">
    <source>
        <dbReference type="Google" id="ProtNLM"/>
    </source>
</evidence>
<dbReference type="InterPro" id="IPR042108">
    <property type="entry name" value="GTPase_HflX_N_sf"/>
</dbReference>
<dbReference type="GO" id="GO:0005525">
    <property type="term" value="F:GTP binding"/>
    <property type="evidence" value="ECO:0007669"/>
    <property type="project" value="InterPro"/>
</dbReference>
<feature type="domain" description="GTP-binding protein middle" evidence="2">
    <location>
        <begin position="91"/>
        <end position="113"/>
    </location>
</feature>
<evidence type="ECO:0000259" key="2">
    <source>
        <dbReference type="Pfam" id="PF16360"/>
    </source>
</evidence>
<dbReference type="PANTHER" id="PTHR10229">
    <property type="entry name" value="GTP-BINDING PROTEIN HFLX"/>
    <property type="match status" value="1"/>
</dbReference>
<dbReference type="Pfam" id="PF13167">
    <property type="entry name" value="GTP-bdg_N"/>
    <property type="match status" value="1"/>
</dbReference>
<dbReference type="PaxDb" id="2903-EOD05898"/>
<sequence>DSLDELKRLCDTAGLDVRGRCCQAVQHPSAATFVGSGKLEEIRDSVEALAPGGDGGGTVVFDDELSPAQQRNLQLTRPRPVPLRLQIFAQRARTREAKLQVTLARMRYMLPRL</sequence>
<name>A0A0D3I3R3_EMIH1</name>
<keyword evidence="4" id="KW-1185">Reference proteome</keyword>
<reference evidence="4" key="1">
    <citation type="journal article" date="2013" name="Nature">
        <title>Pan genome of the phytoplankton Emiliania underpins its global distribution.</title>
        <authorList>
            <person name="Read B.A."/>
            <person name="Kegel J."/>
            <person name="Klute M.J."/>
            <person name="Kuo A."/>
            <person name="Lefebvre S.C."/>
            <person name="Maumus F."/>
            <person name="Mayer C."/>
            <person name="Miller J."/>
            <person name="Monier A."/>
            <person name="Salamov A."/>
            <person name="Young J."/>
            <person name="Aguilar M."/>
            <person name="Claverie J.M."/>
            <person name="Frickenhaus S."/>
            <person name="Gonzalez K."/>
            <person name="Herman E.K."/>
            <person name="Lin Y.C."/>
            <person name="Napier J."/>
            <person name="Ogata H."/>
            <person name="Sarno A.F."/>
            <person name="Shmutz J."/>
            <person name="Schroeder D."/>
            <person name="de Vargas C."/>
            <person name="Verret F."/>
            <person name="von Dassow P."/>
            <person name="Valentin K."/>
            <person name="Van de Peer Y."/>
            <person name="Wheeler G."/>
            <person name="Dacks J.B."/>
            <person name="Delwiche C.F."/>
            <person name="Dyhrman S.T."/>
            <person name="Glockner G."/>
            <person name="John U."/>
            <person name="Richards T."/>
            <person name="Worden A.Z."/>
            <person name="Zhang X."/>
            <person name="Grigoriev I.V."/>
            <person name="Allen A.E."/>
            <person name="Bidle K."/>
            <person name="Borodovsky M."/>
            <person name="Bowler C."/>
            <person name="Brownlee C."/>
            <person name="Cock J.M."/>
            <person name="Elias M."/>
            <person name="Gladyshev V.N."/>
            <person name="Groth M."/>
            <person name="Guda C."/>
            <person name="Hadaegh A."/>
            <person name="Iglesias-Rodriguez M.D."/>
            <person name="Jenkins J."/>
            <person name="Jones B.M."/>
            <person name="Lawson T."/>
            <person name="Leese F."/>
            <person name="Lindquist E."/>
            <person name="Lobanov A."/>
            <person name="Lomsadze A."/>
            <person name="Malik S.B."/>
            <person name="Marsh M.E."/>
            <person name="Mackinder L."/>
            <person name="Mock T."/>
            <person name="Mueller-Roeber B."/>
            <person name="Pagarete A."/>
            <person name="Parker M."/>
            <person name="Probert I."/>
            <person name="Quesneville H."/>
            <person name="Raines C."/>
            <person name="Rensing S.A."/>
            <person name="Riano-Pachon D.M."/>
            <person name="Richier S."/>
            <person name="Rokitta S."/>
            <person name="Shiraiwa Y."/>
            <person name="Soanes D.M."/>
            <person name="van der Giezen M."/>
            <person name="Wahlund T.M."/>
            <person name="Williams B."/>
            <person name="Wilson W."/>
            <person name="Wolfe G."/>
            <person name="Wurch L.L."/>
        </authorList>
    </citation>
    <scope>NUCLEOTIDE SEQUENCE</scope>
</reference>
<dbReference type="Pfam" id="PF16360">
    <property type="entry name" value="GTP-bdg_M"/>
    <property type="match status" value="1"/>
</dbReference>
<dbReference type="KEGG" id="ehx:EMIHUDRAFT_47551"/>
<dbReference type="STRING" id="2903.R1B8D5"/>